<feature type="compositionally biased region" description="Pro residues" evidence="6">
    <location>
        <begin position="187"/>
        <end position="197"/>
    </location>
</feature>
<keyword evidence="5" id="KW-0967">Endosome</keyword>
<dbReference type="GeneID" id="85497624"/>
<dbReference type="Pfam" id="PF04157">
    <property type="entry name" value="EAP30"/>
    <property type="match status" value="1"/>
</dbReference>
<evidence type="ECO:0000256" key="6">
    <source>
        <dbReference type="SAM" id="MobiDB-lite"/>
    </source>
</evidence>
<keyword evidence="5" id="KW-0653">Protein transport</keyword>
<comment type="subunit">
    <text evidence="5">Component of the endosomal sorting complex required for transport II (ESCRT-II).</text>
</comment>
<keyword evidence="2" id="KW-0479">Metal-binding</keyword>
<feature type="region of interest" description="Disordered" evidence="6">
    <location>
        <begin position="103"/>
        <end position="124"/>
    </location>
</feature>
<dbReference type="Pfam" id="PF11605">
    <property type="entry name" value="Vps36_ESCRT-II"/>
    <property type="match status" value="1"/>
</dbReference>
<dbReference type="Gene3D" id="2.30.30.380">
    <property type="entry name" value="Zn-finger domain of Sec23/24"/>
    <property type="match status" value="1"/>
</dbReference>
<evidence type="ECO:0000313" key="8">
    <source>
        <dbReference type="EMBL" id="BEI93754.1"/>
    </source>
</evidence>
<dbReference type="GO" id="GO:0000814">
    <property type="term" value="C:ESCRT II complex"/>
    <property type="evidence" value="ECO:0007669"/>
    <property type="project" value="UniProtKB-UniRule"/>
</dbReference>
<comment type="function">
    <text evidence="5">Component of the ESCRT-II complex (endosomal sorting complex required for transport II), which is required for multivesicular body (MVB) formation and sorting of endosomal cargo proteins into MVBs.</text>
</comment>
<dbReference type="InterPro" id="IPR036388">
    <property type="entry name" value="WH-like_DNA-bd_sf"/>
</dbReference>
<feature type="region of interest" description="Disordered" evidence="6">
    <location>
        <begin position="166"/>
        <end position="198"/>
    </location>
</feature>
<protein>
    <recommendedName>
        <fullName evidence="5">Vacuolar protein-sorting-associated protein 36</fullName>
    </recommendedName>
    <alternativeName>
        <fullName evidence="5">ESCRT-II complex subunit VPS36</fullName>
    </alternativeName>
</protein>
<dbReference type="Proteomes" id="UP001233271">
    <property type="component" value="Chromosome 6"/>
</dbReference>
<gene>
    <name evidence="8" type="primary">VPS36</name>
    <name evidence="8" type="ORF">CcaverHIS019_0602130</name>
</gene>
<comment type="similarity">
    <text evidence="1 5">Belongs to the VPS36 family.</text>
</comment>
<evidence type="ECO:0000256" key="2">
    <source>
        <dbReference type="ARBA" id="ARBA00022723"/>
    </source>
</evidence>
<dbReference type="PANTHER" id="PTHR13128">
    <property type="entry name" value="VACUOLAR PROTEIN-SORTING-ASSOCIATED PROTEIN 36"/>
    <property type="match status" value="1"/>
</dbReference>
<dbReference type="GO" id="GO:0043328">
    <property type="term" value="P:protein transport to vacuole involved in ubiquitin-dependent protein catabolic process via the multivesicular body sorting pathway"/>
    <property type="evidence" value="ECO:0007669"/>
    <property type="project" value="UniProtKB-UniRule"/>
</dbReference>
<keyword evidence="5" id="KW-0963">Cytoplasm</keyword>
<feature type="compositionally biased region" description="Low complexity" evidence="6">
    <location>
        <begin position="168"/>
        <end position="186"/>
    </location>
</feature>
<sequence>MNLPPGLGAAYWSTWELPAGASIAESLGDGEAWIGGWDGVGLYEGNNKVPTYQTFTLHITTHRVLLVPDTPSPPPLQCALSHVRETQFYAGFMRSSPKVIVTLGPAPPPPPVSSGSSTPAPAPVPEPQGNWTCGVCGFANPLLPGTGVPPGAKCALCGVAYATSKSMSLPPSRTTTPGPRPASSASLPPPLPAPPAPATATATAQIACTACTFLNHPSLSACEICGTPLPKSKDGELKRSMSAPRSETVRFSFRRGGEREAYRRLKGVLSDRVWERVAGVKTGTIGREENRLGGIDSILKSISLEGQANDAHMQDAFRDLEVLMVRAGEMVRLAQSLNSKLTAVGGKDDAEATLVRSSLVRLGLPAPALTQDMVRDERAYFDGLARELGALLTGSKGQGLMLQPGHGVIALDSVWGHWMRARGVALLPPATLMHVLPMLAAHSQPPIRRLDLPSGLTVLCTPSYAPGVLLARLLERMAPGEGREEKGRRTEEEVENEHGLGIIDIAAAEGLPIGLATELVDMVAAQPSGMGIVRDDQAGPGGSKWYRDIISGWPLEGEG</sequence>
<dbReference type="SUPFAM" id="SSF50729">
    <property type="entry name" value="PH domain-like"/>
    <property type="match status" value="2"/>
</dbReference>
<dbReference type="PANTHER" id="PTHR13128:SF12">
    <property type="entry name" value="VACUOLAR PROTEIN-SORTING-ASSOCIATED PROTEIN 36"/>
    <property type="match status" value="1"/>
</dbReference>
<dbReference type="GO" id="GO:0031902">
    <property type="term" value="C:late endosome membrane"/>
    <property type="evidence" value="ECO:0007669"/>
    <property type="project" value="UniProtKB-UniRule"/>
</dbReference>
<keyword evidence="5" id="KW-0813">Transport</keyword>
<dbReference type="Gene3D" id="6.10.140.260">
    <property type="match status" value="1"/>
</dbReference>
<organism evidence="8 9">
    <name type="scientific">Cutaneotrichosporon cavernicola</name>
    <dbReference type="NCBI Taxonomy" id="279322"/>
    <lineage>
        <taxon>Eukaryota</taxon>
        <taxon>Fungi</taxon>
        <taxon>Dikarya</taxon>
        <taxon>Basidiomycota</taxon>
        <taxon>Agaricomycotina</taxon>
        <taxon>Tremellomycetes</taxon>
        <taxon>Trichosporonales</taxon>
        <taxon>Trichosporonaceae</taxon>
        <taxon>Cutaneotrichosporon</taxon>
    </lineage>
</organism>
<feature type="domain" description="GLUE N-terminal" evidence="7">
    <location>
        <begin position="17"/>
        <end position="281"/>
    </location>
</feature>
<dbReference type="KEGG" id="ccac:CcaHIS019_0602130"/>
<accession>A0AA48L845</accession>
<evidence type="ECO:0000256" key="4">
    <source>
        <dbReference type="ARBA" id="ARBA00022833"/>
    </source>
</evidence>
<evidence type="ECO:0000313" key="9">
    <source>
        <dbReference type="Proteomes" id="UP001233271"/>
    </source>
</evidence>
<comment type="subcellular location">
    <subcellularLocation>
        <location evidence="5">Cytoplasm</location>
    </subcellularLocation>
    <subcellularLocation>
        <location evidence="5">Endosome</location>
    </subcellularLocation>
</comment>
<keyword evidence="9" id="KW-1185">Reference proteome</keyword>
<dbReference type="EMBL" id="AP028217">
    <property type="protein sequence ID" value="BEI93754.1"/>
    <property type="molecule type" value="Genomic_DNA"/>
</dbReference>
<proteinExistence type="inferred from homology"/>
<dbReference type="PROSITE" id="PS51495">
    <property type="entry name" value="GLUE"/>
    <property type="match status" value="1"/>
</dbReference>
<evidence type="ECO:0000259" key="7">
    <source>
        <dbReference type="PROSITE" id="PS51495"/>
    </source>
</evidence>
<dbReference type="RefSeq" id="XP_060459019.1">
    <property type="nucleotide sequence ID" value="XM_060602646.1"/>
</dbReference>
<evidence type="ECO:0000256" key="3">
    <source>
        <dbReference type="ARBA" id="ARBA00022771"/>
    </source>
</evidence>
<dbReference type="GO" id="GO:0043130">
    <property type="term" value="F:ubiquitin binding"/>
    <property type="evidence" value="ECO:0007669"/>
    <property type="project" value="UniProtKB-UniRule"/>
</dbReference>
<evidence type="ECO:0000256" key="1">
    <source>
        <dbReference type="ARBA" id="ARBA00009697"/>
    </source>
</evidence>
<dbReference type="Gene3D" id="1.10.10.10">
    <property type="entry name" value="Winged helix-like DNA-binding domain superfamily/Winged helix DNA-binding domain"/>
    <property type="match status" value="1"/>
</dbReference>
<dbReference type="InterPro" id="IPR011993">
    <property type="entry name" value="PH-like_dom_sf"/>
</dbReference>
<dbReference type="Gene3D" id="2.30.29.30">
    <property type="entry name" value="Pleckstrin-homology domain (PH domain)/Phosphotyrosine-binding domain (PTB)"/>
    <property type="match status" value="1"/>
</dbReference>
<dbReference type="AlphaFoldDB" id="A0AA48L845"/>
<dbReference type="InterPro" id="IPR021648">
    <property type="entry name" value="GLUE_dom"/>
</dbReference>
<name>A0AA48L845_9TREE</name>
<dbReference type="GO" id="GO:0008270">
    <property type="term" value="F:zinc ion binding"/>
    <property type="evidence" value="ECO:0007669"/>
    <property type="project" value="UniProtKB-KW"/>
</dbReference>
<dbReference type="InterPro" id="IPR040608">
    <property type="entry name" value="Snf8/Vps36"/>
</dbReference>
<keyword evidence="3" id="KW-0863">Zinc-finger</keyword>
<dbReference type="InterPro" id="IPR037855">
    <property type="entry name" value="Vps36"/>
</dbReference>
<reference evidence="8" key="1">
    <citation type="journal article" date="2023" name="BMC Genomics">
        <title>Chromosome-level genome assemblies of Cutaneotrichosporon spp. (Trichosporonales, Basidiomycota) reveal imbalanced evolution between nucleotide sequences and chromosome synteny.</title>
        <authorList>
            <person name="Kobayashi Y."/>
            <person name="Kayamori A."/>
            <person name="Aoki K."/>
            <person name="Shiwa Y."/>
            <person name="Matsutani M."/>
            <person name="Fujita N."/>
            <person name="Sugita T."/>
            <person name="Iwasaki W."/>
            <person name="Tanaka N."/>
            <person name="Takashima M."/>
        </authorList>
    </citation>
    <scope>NUCLEOTIDE SEQUENCE</scope>
    <source>
        <strain evidence="8">HIS019</strain>
    </source>
</reference>
<dbReference type="InterPro" id="IPR001876">
    <property type="entry name" value="Znf_RanBP2"/>
</dbReference>
<evidence type="ECO:0000256" key="5">
    <source>
        <dbReference type="RuleBase" id="RU367095"/>
    </source>
</evidence>
<dbReference type="SMART" id="SM00547">
    <property type="entry name" value="ZnF_RBZ"/>
    <property type="match status" value="1"/>
</dbReference>
<keyword evidence="4" id="KW-0862">Zinc</keyword>
<dbReference type="GO" id="GO:0032266">
    <property type="term" value="F:phosphatidylinositol-3-phosphate binding"/>
    <property type="evidence" value="ECO:0007669"/>
    <property type="project" value="UniProtKB-UniRule"/>
</dbReference>